<proteinExistence type="predicted"/>
<evidence type="ECO:0000313" key="1">
    <source>
        <dbReference type="EMBL" id="CAH3033696.1"/>
    </source>
</evidence>
<reference evidence="1 2" key="1">
    <citation type="submission" date="2022-05" db="EMBL/GenBank/DDBJ databases">
        <authorList>
            <consortium name="Genoscope - CEA"/>
            <person name="William W."/>
        </authorList>
    </citation>
    <scope>NUCLEOTIDE SEQUENCE [LARGE SCALE GENOMIC DNA]</scope>
</reference>
<dbReference type="EMBL" id="CALNXK010000002">
    <property type="protein sequence ID" value="CAH3033696.1"/>
    <property type="molecule type" value="Genomic_DNA"/>
</dbReference>
<comment type="caution">
    <text evidence="1">The sequence shown here is derived from an EMBL/GenBank/DDBJ whole genome shotgun (WGS) entry which is preliminary data.</text>
</comment>
<evidence type="ECO:0008006" key="3">
    <source>
        <dbReference type="Google" id="ProtNLM"/>
    </source>
</evidence>
<organism evidence="1 2">
    <name type="scientific">Porites lobata</name>
    <dbReference type="NCBI Taxonomy" id="104759"/>
    <lineage>
        <taxon>Eukaryota</taxon>
        <taxon>Metazoa</taxon>
        <taxon>Cnidaria</taxon>
        <taxon>Anthozoa</taxon>
        <taxon>Hexacorallia</taxon>
        <taxon>Scleractinia</taxon>
        <taxon>Fungiina</taxon>
        <taxon>Poritidae</taxon>
        <taxon>Porites</taxon>
    </lineage>
</organism>
<sequence length="426" mass="49066">MILVDDCCRVRNFYQCYFPLVPVKLDIFHAVQRIVKTLPKGTVESQKFAKEVGLLFHRDGDIGEERMFTTPDPHYIESNMVQLLFKWRGKLSVATVSAIENLRHHVRKGCISEIPPSAETTLHERLHRHLKRSMLCGASSICPDLASPILALVLYVWSCRRRGLQKHVNNQTVVPIIPFEFGDLIERSSTDSLLLKCSDKGQDERSVAKEEESSDKISWYLHHHVENVKHLMNVSVINYALTRVLQMRNCWTFLKEQTSLTFLSMLDLFGLERSFMKLSKQQTVEEETTAGCNRETLERNLSSFRLCKIPVAGDGNCCFRILIKCFHHRFLGNSENDHYDDISRCIGFIKSLGLGIKEDKDTLHLRLLMCQEISTKSEEYQQWLGLTTEQLSSDLNLFRQQDGLTVMLVILQSKYAATFCRYPSLL</sequence>
<evidence type="ECO:0000313" key="2">
    <source>
        <dbReference type="Proteomes" id="UP001159405"/>
    </source>
</evidence>
<accession>A0ABN8MVA3</accession>
<dbReference type="Proteomes" id="UP001159405">
    <property type="component" value="Unassembled WGS sequence"/>
</dbReference>
<protein>
    <recommendedName>
        <fullName evidence="3">OTU domain-containing protein</fullName>
    </recommendedName>
</protein>
<gene>
    <name evidence="1" type="ORF">PLOB_00016017</name>
</gene>
<name>A0ABN8MVA3_9CNID</name>
<keyword evidence="2" id="KW-1185">Reference proteome</keyword>